<dbReference type="EC" id="2.1.1.77" evidence="3"/>
<sequence>MDHVASAARLVEVGGLSARWRPVLESVRRDSFLPDTVWDASLRPVVRSREPGRWSELVHRDAPVITQLDDGGGSGRGYVSSSASMPSVVALMLGALALDDGMTVLEIGTGTGWNAALLAARLGDDRVTTVEVDAALAERARVSLAAAGVDPLVVTADGTAGWPARAPYDRVIATAAVRWVPYAWVEQTRPGGRVVTPFGTAFHNGTLLLLDVADDGTASGRFGAGVGFMWVRDQRTPHGSVEDRVDPVHDFTETVTGLHPYEPVSGFDASFAIGLRVSGMLSTVVHDDSGDGFTVYLMDPGTGADTGADTGSWARWRITADTVGEYRVRQHGPRRLFDELRAAYDWWLGLGKPAHDRFGLTVDADGQRAWLDDPGREVGPVG</sequence>
<proteinExistence type="inferred from homology"/>
<keyword evidence="13" id="KW-1185">Reference proteome</keyword>
<dbReference type="GO" id="GO:0004719">
    <property type="term" value="F:protein-L-isoaspartate (D-aspartate) O-methyltransferase activity"/>
    <property type="evidence" value="ECO:0007669"/>
    <property type="project" value="UniProtKB-EC"/>
</dbReference>
<evidence type="ECO:0000256" key="3">
    <source>
        <dbReference type="ARBA" id="ARBA00011890"/>
    </source>
</evidence>
<comment type="similarity">
    <text evidence="2">Belongs to the methyltransferase superfamily. L-isoaspartyl/D-aspartyl protein methyltransferase family.</text>
</comment>
<reference evidence="12" key="1">
    <citation type="submission" date="2023-02" db="EMBL/GenBank/DDBJ databases">
        <title>Nocardiopsis ansamitocini NBRC 112285.</title>
        <authorList>
            <person name="Ichikawa N."/>
            <person name="Sato H."/>
            <person name="Tonouchi N."/>
        </authorList>
    </citation>
    <scope>NUCLEOTIDE SEQUENCE</scope>
    <source>
        <strain evidence="12">NBRC 112285</strain>
    </source>
</reference>
<dbReference type="Gene3D" id="3.40.50.150">
    <property type="entry name" value="Vaccinia Virus protein VP39"/>
    <property type="match status" value="1"/>
</dbReference>
<dbReference type="GO" id="GO:0005737">
    <property type="term" value="C:cytoplasm"/>
    <property type="evidence" value="ECO:0007669"/>
    <property type="project" value="UniProtKB-SubCell"/>
</dbReference>
<evidence type="ECO:0000313" key="12">
    <source>
        <dbReference type="EMBL" id="GLU45895.1"/>
    </source>
</evidence>
<comment type="subcellular location">
    <subcellularLocation>
        <location evidence="1">Cytoplasm</location>
    </subcellularLocation>
</comment>
<organism evidence="12 13">
    <name type="scientific">Nocardiopsis ansamitocini</name>
    <dbReference type="NCBI Taxonomy" id="1670832"/>
    <lineage>
        <taxon>Bacteria</taxon>
        <taxon>Bacillati</taxon>
        <taxon>Actinomycetota</taxon>
        <taxon>Actinomycetes</taxon>
        <taxon>Streptosporangiales</taxon>
        <taxon>Nocardiopsidaceae</taxon>
        <taxon>Nocardiopsis</taxon>
    </lineage>
</organism>
<evidence type="ECO:0000256" key="10">
    <source>
        <dbReference type="ARBA" id="ARBA00031323"/>
    </source>
</evidence>
<keyword evidence="8" id="KW-0949">S-adenosyl-L-methionine</keyword>
<dbReference type="AlphaFoldDB" id="A0A9W6P283"/>
<comment type="caution">
    <text evidence="12">The sequence shown here is derived from an EMBL/GenBank/DDBJ whole genome shotgun (WGS) entry which is preliminary data.</text>
</comment>
<keyword evidence="7" id="KW-0808">Transferase</keyword>
<accession>A0A9W6P283</accession>
<dbReference type="CDD" id="cd02440">
    <property type="entry name" value="AdoMet_MTases"/>
    <property type="match status" value="1"/>
</dbReference>
<evidence type="ECO:0000256" key="2">
    <source>
        <dbReference type="ARBA" id="ARBA00005369"/>
    </source>
</evidence>
<evidence type="ECO:0000256" key="7">
    <source>
        <dbReference type="ARBA" id="ARBA00022679"/>
    </source>
</evidence>
<dbReference type="EMBL" id="BSQG01000001">
    <property type="protein sequence ID" value="GLU45895.1"/>
    <property type="molecule type" value="Genomic_DNA"/>
</dbReference>
<gene>
    <name evidence="12" type="primary">pcm</name>
    <name evidence="12" type="ORF">Nans01_02460</name>
</gene>
<evidence type="ECO:0000256" key="6">
    <source>
        <dbReference type="ARBA" id="ARBA00022603"/>
    </source>
</evidence>
<dbReference type="PANTHER" id="PTHR11579">
    <property type="entry name" value="PROTEIN-L-ISOASPARTATE O-METHYLTRANSFERASE"/>
    <property type="match status" value="1"/>
</dbReference>
<evidence type="ECO:0000256" key="11">
    <source>
        <dbReference type="ARBA" id="ARBA00031350"/>
    </source>
</evidence>
<evidence type="ECO:0000256" key="9">
    <source>
        <dbReference type="ARBA" id="ARBA00030757"/>
    </source>
</evidence>
<evidence type="ECO:0000313" key="13">
    <source>
        <dbReference type="Proteomes" id="UP001165092"/>
    </source>
</evidence>
<keyword evidence="5" id="KW-0963">Cytoplasm</keyword>
<evidence type="ECO:0000256" key="5">
    <source>
        <dbReference type="ARBA" id="ARBA00022490"/>
    </source>
</evidence>
<dbReference type="Proteomes" id="UP001165092">
    <property type="component" value="Unassembled WGS sequence"/>
</dbReference>
<dbReference type="GO" id="GO:0032259">
    <property type="term" value="P:methylation"/>
    <property type="evidence" value="ECO:0007669"/>
    <property type="project" value="UniProtKB-KW"/>
</dbReference>
<evidence type="ECO:0000256" key="8">
    <source>
        <dbReference type="ARBA" id="ARBA00022691"/>
    </source>
</evidence>
<evidence type="ECO:0000256" key="1">
    <source>
        <dbReference type="ARBA" id="ARBA00004496"/>
    </source>
</evidence>
<evidence type="ECO:0000256" key="4">
    <source>
        <dbReference type="ARBA" id="ARBA00013346"/>
    </source>
</evidence>
<name>A0A9W6P283_9ACTN</name>
<keyword evidence="6" id="KW-0489">Methyltransferase</keyword>
<dbReference type="SUPFAM" id="SSF53335">
    <property type="entry name" value="S-adenosyl-L-methionine-dependent methyltransferases"/>
    <property type="match status" value="1"/>
</dbReference>
<protein>
    <recommendedName>
        <fullName evidence="4">Protein-L-isoaspartate O-methyltransferase</fullName>
        <ecNumber evidence="3">2.1.1.77</ecNumber>
    </recommendedName>
    <alternativeName>
        <fullName evidence="11">L-isoaspartyl protein carboxyl methyltransferase</fullName>
    </alternativeName>
    <alternativeName>
        <fullName evidence="9">Protein L-isoaspartyl methyltransferase</fullName>
    </alternativeName>
    <alternativeName>
        <fullName evidence="10">Protein-beta-aspartate methyltransferase</fullName>
    </alternativeName>
</protein>
<dbReference type="InterPro" id="IPR029063">
    <property type="entry name" value="SAM-dependent_MTases_sf"/>
</dbReference>
<dbReference type="InterPro" id="IPR000682">
    <property type="entry name" value="PCMT"/>
</dbReference>
<dbReference type="PANTHER" id="PTHR11579:SF0">
    <property type="entry name" value="PROTEIN-L-ISOASPARTATE(D-ASPARTATE) O-METHYLTRANSFERASE"/>
    <property type="match status" value="1"/>
</dbReference>
<dbReference type="Pfam" id="PF01135">
    <property type="entry name" value="PCMT"/>
    <property type="match status" value="1"/>
</dbReference>
<dbReference type="RefSeq" id="WP_285756770.1">
    <property type="nucleotide sequence ID" value="NZ_BSQG01000001.1"/>
</dbReference>